<evidence type="ECO:0000313" key="1">
    <source>
        <dbReference type="EMBL" id="GGE18618.1"/>
    </source>
</evidence>
<dbReference type="EMBL" id="BMHQ01000006">
    <property type="protein sequence ID" value="GGE18618.1"/>
    <property type="molecule type" value="Genomic_DNA"/>
</dbReference>
<keyword evidence="2" id="KW-1185">Reference proteome</keyword>
<accession>A0A8J2YCT0</accession>
<reference evidence="1" key="1">
    <citation type="journal article" date="2014" name="Int. J. Syst. Evol. Microbiol.">
        <title>Complete genome sequence of Corynebacterium casei LMG S-19264T (=DSM 44701T), isolated from a smear-ripened cheese.</title>
        <authorList>
            <consortium name="US DOE Joint Genome Institute (JGI-PGF)"/>
            <person name="Walter F."/>
            <person name="Albersmeier A."/>
            <person name="Kalinowski J."/>
            <person name="Ruckert C."/>
        </authorList>
    </citation>
    <scope>NUCLEOTIDE SEQUENCE</scope>
    <source>
        <strain evidence="1">CGMCC 1.15179</strain>
    </source>
</reference>
<evidence type="ECO:0000313" key="2">
    <source>
        <dbReference type="Proteomes" id="UP000625210"/>
    </source>
</evidence>
<reference evidence="1" key="2">
    <citation type="submission" date="2020-09" db="EMBL/GenBank/DDBJ databases">
        <authorList>
            <person name="Sun Q."/>
            <person name="Zhou Y."/>
        </authorList>
    </citation>
    <scope>NUCLEOTIDE SEQUENCE</scope>
    <source>
        <strain evidence="1">CGMCC 1.15179</strain>
    </source>
</reference>
<name>A0A8J2YCT0_9BACL</name>
<sequence length="52" mass="6201">MDTRSIQTKSVLTLKEIYGPGHIFNPRTSFQRLRWVQVDYDLAHLDFYTGRE</sequence>
<dbReference type="Proteomes" id="UP000625210">
    <property type="component" value="Unassembled WGS sequence"/>
</dbReference>
<organism evidence="1 2">
    <name type="scientific">Marinithermofilum abyssi</name>
    <dbReference type="NCBI Taxonomy" id="1571185"/>
    <lineage>
        <taxon>Bacteria</taxon>
        <taxon>Bacillati</taxon>
        <taxon>Bacillota</taxon>
        <taxon>Bacilli</taxon>
        <taxon>Bacillales</taxon>
        <taxon>Thermoactinomycetaceae</taxon>
        <taxon>Marinithermofilum</taxon>
    </lineage>
</organism>
<protein>
    <submittedName>
        <fullName evidence="1">Uncharacterized protein</fullName>
    </submittedName>
</protein>
<dbReference type="AlphaFoldDB" id="A0A8J2YCT0"/>
<comment type="caution">
    <text evidence="1">The sequence shown here is derived from an EMBL/GenBank/DDBJ whole genome shotgun (WGS) entry which is preliminary data.</text>
</comment>
<proteinExistence type="predicted"/>
<gene>
    <name evidence="1" type="ORF">GCM10011571_20680</name>
</gene>